<dbReference type="GeneID" id="22112308"/>
<keyword evidence="2" id="KW-1185">Reference proteome</keyword>
<reference evidence="1 2" key="1">
    <citation type="submission" date="2014-05" db="EMBL/GenBank/DDBJ databases">
        <title>Complete genome sequence of Aeromonas bacteriophage pAh6-C.</title>
        <authorList>
            <person name="Jun J.W."/>
            <person name="Park S.C."/>
        </authorList>
    </citation>
    <scope>NUCLEOTIDE SEQUENCE [LARGE SCALE GENOMIC DNA]</scope>
</reference>
<evidence type="ECO:0000313" key="2">
    <source>
        <dbReference type="Proteomes" id="UP000028666"/>
    </source>
</evidence>
<protein>
    <submittedName>
        <fullName evidence="1">Uncharacterized protein</fullName>
    </submittedName>
</protein>
<dbReference type="Proteomes" id="UP000028666">
    <property type="component" value="Segment"/>
</dbReference>
<sequence>MAQAINYELVRAGKVIFTSQRKLDTVFAHQKYRRKDGVSFRETKAK</sequence>
<dbReference type="KEGG" id="vg:22112308"/>
<name>A0A076G3Q4_9CAUD</name>
<gene>
    <name evidence="1" type="ORF">AH6C_052</name>
</gene>
<organism evidence="1 2">
    <name type="scientific">Aeromonas phage pAh6-C</name>
    <dbReference type="NCBI Taxonomy" id="1505227"/>
    <lineage>
        <taxon>Viruses</taxon>
        <taxon>Duplodnaviria</taxon>
        <taxon>Heunggongvirae</taxon>
        <taxon>Uroviricota</taxon>
        <taxon>Caudoviricetes</taxon>
        <taxon>Chaseviridae</taxon>
        <taxon>Nefertitivirinae</taxon>
        <taxon>Pahsextavirus</taxon>
        <taxon>Pahsextavirus pAh6C</taxon>
    </lineage>
</organism>
<accession>A0A076G3Q4</accession>
<evidence type="ECO:0000313" key="1">
    <source>
        <dbReference type="EMBL" id="AII26806.1"/>
    </source>
</evidence>
<dbReference type="EMBL" id="KJ858521">
    <property type="protein sequence ID" value="AII26806.1"/>
    <property type="molecule type" value="Genomic_DNA"/>
</dbReference>
<proteinExistence type="predicted"/>
<dbReference type="RefSeq" id="YP_009103386.1">
    <property type="nucleotide sequence ID" value="NC_025459.1"/>
</dbReference>